<dbReference type="EC" id="2.7.7.108" evidence="5"/>
<evidence type="ECO:0000256" key="8">
    <source>
        <dbReference type="SAM" id="MobiDB-lite"/>
    </source>
</evidence>
<accession>A0A4R7ZPN2</accession>
<reference evidence="10 11" key="1">
    <citation type="submission" date="2019-03" db="EMBL/GenBank/DDBJ databases">
        <title>Genomic Encyclopedia of Type Strains, Phase III (KMG-III): the genomes of soil and plant-associated and newly described type strains.</title>
        <authorList>
            <person name="Whitman W."/>
        </authorList>
    </citation>
    <scope>NUCLEOTIDE SEQUENCE [LARGE SCALE GENOMIC DNA]</scope>
    <source>
        <strain evidence="10 11">VKM Ac-2570</strain>
    </source>
</reference>
<dbReference type="PANTHER" id="PTHR39560:SF1">
    <property type="entry name" value="PROTEIN ADENYLYLTRANSFERASE FIC-RELATED"/>
    <property type="match status" value="1"/>
</dbReference>
<evidence type="ECO:0000256" key="7">
    <source>
        <dbReference type="ARBA" id="ARBA00048696"/>
    </source>
</evidence>
<organism evidence="10 11">
    <name type="scientific">Kribbella kalugense</name>
    <dbReference type="NCBI Taxonomy" id="2512221"/>
    <lineage>
        <taxon>Bacteria</taxon>
        <taxon>Bacillati</taxon>
        <taxon>Actinomycetota</taxon>
        <taxon>Actinomycetes</taxon>
        <taxon>Propionibacteriales</taxon>
        <taxon>Kribbellaceae</taxon>
        <taxon>Kribbella</taxon>
    </lineage>
</organism>
<evidence type="ECO:0000256" key="4">
    <source>
        <dbReference type="ARBA" id="ARBA00022840"/>
    </source>
</evidence>
<dbReference type="Gene3D" id="1.10.3290.10">
    <property type="entry name" value="Fido-like domain"/>
    <property type="match status" value="1"/>
</dbReference>
<keyword evidence="4" id="KW-0067">ATP-binding</keyword>
<evidence type="ECO:0000256" key="6">
    <source>
        <dbReference type="ARBA" id="ARBA00047939"/>
    </source>
</evidence>
<dbReference type="EMBL" id="SODF01000002">
    <property type="protein sequence ID" value="TDW18498.1"/>
    <property type="molecule type" value="Genomic_DNA"/>
</dbReference>
<sequence length="266" mass="30278">MTEEVSPEKQRWNAYFWEPGGCLRNKLGIKNPFELPVAEYRLRAVRQGEIDRGEVDIPRTYDKAHLQAIHKHMFQDVYDWAGQFRDVDISKRGNPFVPAELLDKWTGKVAAKINDKDWSTMSREEFVEGMAEVYSYQNLTHPFREGNGASAKVFISHVSEMSPYRLDFDRVEKDEWNEASSASYPEDLEKSTDPDPSKMYAVFDKLTVERGSVLRPDSELAAALHLQNSTYAGVDVDGPNGDAGMGERPETYAVAQEADQDTERDD</sequence>
<keyword evidence="3" id="KW-0547">Nucleotide-binding</keyword>
<feature type="region of interest" description="Disordered" evidence="8">
    <location>
        <begin position="228"/>
        <end position="266"/>
    </location>
</feature>
<feature type="domain" description="Fido" evidence="9">
    <location>
        <begin position="61"/>
        <end position="209"/>
    </location>
</feature>
<keyword evidence="2" id="KW-0548">Nucleotidyltransferase</keyword>
<evidence type="ECO:0000256" key="1">
    <source>
        <dbReference type="ARBA" id="ARBA00022679"/>
    </source>
</evidence>
<dbReference type="Pfam" id="PF02661">
    <property type="entry name" value="Fic"/>
    <property type="match status" value="1"/>
</dbReference>
<evidence type="ECO:0000256" key="3">
    <source>
        <dbReference type="ARBA" id="ARBA00022741"/>
    </source>
</evidence>
<evidence type="ECO:0000256" key="2">
    <source>
        <dbReference type="ARBA" id="ARBA00022695"/>
    </source>
</evidence>
<dbReference type="InterPro" id="IPR036597">
    <property type="entry name" value="Fido-like_dom_sf"/>
</dbReference>
<dbReference type="RefSeq" id="WP_134121483.1">
    <property type="nucleotide sequence ID" value="NZ_SODF01000002.1"/>
</dbReference>
<comment type="catalytic activity">
    <reaction evidence="6">
        <text>L-threonyl-[protein] + ATP = 3-O-(5'-adenylyl)-L-threonyl-[protein] + diphosphate</text>
        <dbReference type="Rhea" id="RHEA:54292"/>
        <dbReference type="Rhea" id="RHEA-COMP:11060"/>
        <dbReference type="Rhea" id="RHEA-COMP:13847"/>
        <dbReference type="ChEBI" id="CHEBI:30013"/>
        <dbReference type="ChEBI" id="CHEBI:30616"/>
        <dbReference type="ChEBI" id="CHEBI:33019"/>
        <dbReference type="ChEBI" id="CHEBI:138113"/>
        <dbReference type="EC" id="2.7.7.108"/>
    </reaction>
</comment>
<dbReference type="InterPro" id="IPR003812">
    <property type="entry name" value="Fido"/>
</dbReference>
<evidence type="ECO:0000313" key="11">
    <source>
        <dbReference type="Proteomes" id="UP000295447"/>
    </source>
</evidence>
<dbReference type="SUPFAM" id="SSF140931">
    <property type="entry name" value="Fic-like"/>
    <property type="match status" value="1"/>
</dbReference>
<feature type="compositionally biased region" description="Basic and acidic residues" evidence="8">
    <location>
        <begin position="187"/>
        <end position="196"/>
    </location>
</feature>
<dbReference type="OrthoDB" id="9813719at2"/>
<dbReference type="GO" id="GO:0070733">
    <property type="term" value="F:AMPylase activity"/>
    <property type="evidence" value="ECO:0007669"/>
    <property type="project" value="UniProtKB-EC"/>
</dbReference>
<dbReference type="AlphaFoldDB" id="A0A4R7ZPN2"/>
<comment type="catalytic activity">
    <reaction evidence="7">
        <text>L-tyrosyl-[protein] + ATP = O-(5'-adenylyl)-L-tyrosyl-[protein] + diphosphate</text>
        <dbReference type="Rhea" id="RHEA:54288"/>
        <dbReference type="Rhea" id="RHEA-COMP:10136"/>
        <dbReference type="Rhea" id="RHEA-COMP:13846"/>
        <dbReference type="ChEBI" id="CHEBI:30616"/>
        <dbReference type="ChEBI" id="CHEBI:33019"/>
        <dbReference type="ChEBI" id="CHEBI:46858"/>
        <dbReference type="ChEBI" id="CHEBI:83624"/>
        <dbReference type="EC" id="2.7.7.108"/>
    </reaction>
</comment>
<protein>
    <recommendedName>
        <fullName evidence="5">protein adenylyltransferase</fullName>
        <ecNumber evidence="5">2.7.7.108</ecNumber>
    </recommendedName>
</protein>
<dbReference type="PANTHER" id="PTHR39560">
    <property type="entry name" value="PROTEIN ADENYLYLTRANSFERASE FIC-RELATED"/>
    <property type="match status" value="1"/>
</dbReference>
<comment type="caution">
    <text evidence="10">The sequence shown here is derived from an EMBL/GenBank/DDBJ whole genome shotgun (WGS) entry which is preliminary data.</text>
</comment>
<dbReference type="Proteomes" id="UP000295447">
    <property type="component" value="Unassembled WGS sequence"/>
</dbReference>
<keyword evidence="11" id="KW-1185">Reference proteome</keyword>
<dbReference type="GO" id="GO:0051302">
    <property type="term" value="P:regulation of cell division"/>
    <property type="evidence" value="ECO:0007669"/>
    <property type="project" value="TreeGrafter"/>
</dbReference>
<evidence type="ECO:0000256" key="5">
    <source>
        <dbReference type="ARBA" id="ARBA00034531"/>
    </source>
</evidence>
<keyword evidence="1" id="KW-0808">Transferase</keyword>
<dbReference type="PROSITE" id="PS51459">
    <property type="entry name" value="FIDO"/>
    <property type="match status" value="1"/>
</dbReference>
<proteinExistence type="predicted"/>
<feature type="region of interest" description="Disordered" evidence="8">
    <location>
        <begin position="177"/>
        <end position="196"/>
    </location>
</feature>
<evidence type="ECO:0000259" key="9">
    <source>
        <dbReference type="PROSITE" id="PS51459"/>
    </source>
</evidence>
<evidence type="ECO:0000313" key="10">
    <source>
        <dbReference type="EMBL" id="TDW18498.1"/>
    </source>
</evidence>
<name>A0A4R7ZPN2_9ACTN</name>
<dbReference type="GO" id="GO:0005524">
    <property type="term" value="F:ATP binding"/>
    <property type="evidence" value="ECO:0007669"/>
    <property type="project" value="UniProtKB-KW"/>
</dbReference>
<gene>
    <name evidence="10" type="ORF">EV650_5086</name>
</gene>